<dbReference type="KEGG" id="bdi:104584690"/>
<sequence length="295" mass="34269">MKRLRSSLLCHLRRAPDPKPENNARRLSCAAASEQRMPYRDRRVLLARAYPEHPRGVLLARAYTERRVLHQQPYRWHRVLLTKPYWRRRELLPRLAKQSGWNFPTEKAWGSYPRSEIIWKYANPNIDYTTCMPALKYVMKYPVVVLKKLFGDYWFTEFLTSSGSKLISGMALLLVKAKINGVSFYHPITPDNFVVDQHGNLQIKEETLMKRGSSSSSDFDIALAADTLVWIFTYLCGNTLPSSVWNFTNLMRVPSVEQMHHMLIHPVGMEQHEIAPAFLQAFDTVMRLSSKGERT</sequence>
<dbReference type="EnsemblPlants" id="KQJ90603">
    <property type="protein sequence ID" value="KQJ90603"/>
    <property type="gene ID" value="BRADI_4g32770v3"/>
</dbReference>
<dbReference type="Gramene" id="PNT64764">
    <property type="protein sequence ID" value="PNT64764"/>
    <property type="gene ID" value="BRADI_4g32770v3"/>
</dbReference>
<reference evidence="1 2" key="1">
    <citation type="journal article" date="2010" name="Nature">
        <title>Genome sequencing and analysis of the model grass Brachypodium distachyon.</title>
        <authorList>
            <consortium name="International Brachypodium Initiative"/>
        </authorList>
    </citation>
    <scope>NUCLEOTIDE SEQUENCE [LARGE SCALE GENOMIC DNA]</scope>
    <source>
        <strain evidence="1">Bd21</strain>
        <strain evidence="2">cv. Bd21</strain>
    </source>
</reference>
<dbReference type="EMBL" id="CM000883">
    <property type="protein sequence ID" value="KQJ90603.1"/>
    <property type="molecule type" value="Genomic_DNA"/>
</dbReference>
<organism evidence="2">
    <name type="scientific">Brachypodium distachyon</name>
    <name type="common">Purple false brome</name>
    <name type="synonym">Trachynia distachya</name>
    <dbReference type="NCBI Taxonomy" id="15368"/>
    <lineage>
        <taxon>Eukaryota</taxon>
        <taxon>Viridiplantae</taxon>
        <taxon>Streptophyta</taxon>
        <taxon>Embryophyta</taxon>
        <taxon>Tracheophyta</taxon>
        <taxon>Spermatophyta</taxon>
        <taxon>Magnoliopsida</taxon>
        <taxon>Liliopsida</taxon>
        <taxon>Poales</taxon>
        <taxon>Poaceae</taxon>
        <taxon>BOP clade</taxon>
        <taxon>Pooideae</taxon>
        <taxon>Stipodae</taxon>
        <taxon>Brachypodieae</taxon>
        <taxon>Brachypodium</taxon>
    </lineage>
</organism>
<dbReference type="EnsemblPlants" id="PNT64763">
    <property type="protein sequence ID" value="PNT64763"/>
    <property type="gene ID" value="BRADI_4g32770v3"/>
</dbReference>
<dbReference type="EMBL" id="CM000883">
    <property type="protein sequence ID" value="PNT64764.1"/>
    <property type="molecule type" value="Genomic_DNA"/>
</dbReference>
<dbReference type="Gramene" id="KQJ90603">
    <property type="protein sequence ID" value="KQJ90603"/>
    <property type="gene ID" value="BRADI_4g32770v3"/>
</dbReference>
<evidence type="ECO:0000313" key="3">
    <source>
        <dbReference type="Proteomes" id="UP000008810"/>
    </source>
</evidence>
<gene>
    <name evidence="2" type="primary">LOC104584690</name>
    <name evidence="1" type="ORF">BRADI_4g32770v3</name>
</gene>
<accession>I1IQY3</accession>
<evidence type="ECO:0000313" key="1">
    <source>
        <dbReference type="EMBL" id="KQJ90603.1"/>
    </source>
</evidence>
<reference evidence="2" key="3">
    <citation type="submission" date="2018-08" db="UniProtKB">
        <authorList>
            <consortium name="EnsemblPlants"/>
        </authorList>
    </citation>
    <scope>IDENTIFICATION</scope>
    <source>
        <strain evidence="2">cv. Bd21</strain>
    </source>
</reference>
<protein>
    <submittedName>
        <fullName evidence="1 2">Uncharacterized protein</fullName>
    </submittedName>
</protein>
<keyword evidence="3" id="KW-1185">Reference proteome</keyword>
<dbReference type="EMBL" id="CM000883">
    <property type="protein sequence ID" value="PNT64765.1"/>
    <property type="molecule type" value="Genomic_DNA"/>
</dbReference>
<name>I1IQY3_BRADI</name>
<dbReference type="RefSeq" id="XP_010238253.1">
    <property type="nucleotide sequence ID" value="XM_010239951.3"/>
</dbReference>
<dbReference type="Gramene" id="PNT64763">
    <property type="protein sequence ID" value="PNT64763"/>
    <property type="gene ID" value="BRADI_4g32770v3"/>
</dbReference>
<dbReference type="Gramene" id="PNT64765">
    <property type="protein sequence ID" value="PNT64765"/>
    <property type="gene ID" value="BRADI_4g32770v3"/>
</dbReference>
<dbReference type="EnsemblPlants" id="PNT64765">
    <property type="protein sequence ID" value="PNT64765"/>
    <property type="gene ID" value="BRADI_4g32770v3"/>
</dbReference>
<dbReference type="GeneID" id="104584690"/>
<dbReference type="EnsemblPlants" id="PNT64764">
    <property type="protein sequence ID" value="PNT64764"/>
    <property type="gene ID" value="BRADI_4g32770v3"/>
</dbReference>
<proteinExistence type="predicted"/>
<dbReference type="HOGENOM" id="CLU_944428_0_0_1"/>
<reference evidence="1" key="2">
    <citation type="submission" date="2017-06" db="EMBL/GenBank/DDBJ databases">
        <title>WGS assembly of Brachypodium distachyon.</title>
        <authorList>
            <consortium name="The International Brachypodium Initiative"/>
            <person name="Lucas S."/>
            <person name="Harmon-Smith M."/>
            <person name="Lail K."/>
            <person name="Tice H."/>
            <person name="Grimwood J."/>
            <person name="Bruce D."/>
            <person name="Barry K."/>
            <person name="Shu S."/>
            <person name="Lindquist E."/>
            <person name="Wang M."/>
            <person name="Pitluck S."/>
            <person name="Vogel J.P."/>
            <person name="Garvin D.F."/>
            <person name="Mockler T.C."/>
            <person name="Schmutz J."/>
            <person name="Rokhsar D."/>
            <person name="Bevan M.W."/>
        </authorList>
    </citation>
    <scope>NUCLEOTIDE SEQUENCE</scope>
    <source>
        <strain evidence="1">Bd21</strain>
    </source>
</reference>
<dbReference type="EMBL" id="CM000883">
    <property type="protein sequence ID" value="PNT64763.1"/>
    <property type="molecule type" value="Genomic_DNA"/>
</dbReference>
<dbReference type="AlphaFoldDB" id="I1IQY3"/>
<evidence type="ECO:0000313" key="2">
    <source>
        <dbReference type="EnsemblPlants" id="PNT64763"/>
    </source>
</evidence>
<dbReference type="Proteomes" id="UP000008810">
    <property type="component" value="Chromosome 4"/>
</dbReference>